<evidence type="ECO:0000256" key="1">
    <source>
        <dbReference type="SAM" id="MobiDB-lite"/>
    </source>
</evidence>
<dbReference type="OrthoDB" id="1193027at2759"/>
<protein>
    <recommendedName>
        <fullName evidence="5">Lytic polysaccharide monooxygenase</fullName>
    </recommendedName>
</protein>
<feature type="compositionally biased region" description="Pro residues" evidence="1">
    <location>
        <begin position="258"/>
        <end position="274"/>
    </location>
</feature>
<dbReference type="InterPro" id="IPR006771">
    <property type="entry name" value="CetA-like"/>
</dbReference>
<evidence type="ECO:0000256" key="2">
    <source>
        <dbReference type="SAM" id="SignalP"/>
    </source>
</evidence>
<feature type="region of interest" description="Disordered" evidence="1">
    <location>
        <begin position="333"/>
        <end position="352"/>
    </location>
</feature>
<gene>
    <name evidence="3" type="ORF">K458DRAFT_485489</name>
</gene>
<evidence type="ECO:0008006" key="5">
    <source>
        <dbReference type="Google" id="ProtNLM"/>
    </source>
</evidence>
<feature type="chain" id="PRO_5026057357" description="Lytic polysaccharide monooxygenase" evidence="2">
    <location>
        <begin position="21"/>
        <end position="352"/>
    </location>
</feature>
<dbReference type="Proteomes" id="UP000799291">
    <property type="component" value="Unassembled WGS sequence"/>
</dbReference>
<keyword evidence="2" id="KW-0732">Signal</keyword>
<feature type="signal peptide" evidence="2">
    <location>
        <begin position="1"/>
        <end position="20"/>
    </location>
</feature>
<dbReference type="Pfam" id="PF04681">
    <property type="entry name" value="Bys1"/>
    <property type="match status" value="1"/>
</dbReference>
<sequence length="352" mass="38651">MRSATSTIALTILFTCLASAAHILKLTNYCSHNLYFWTIGPSSKGKPETNDAYIVVPGGGGSVIHDMIVTAESGVSLKIRDRPHYVPAPRGILQAEYKWEPHSGSIWYDFSAIDCDHNMGPDHPFWCPFLPGGVKMYVPNADPDMCAIAECQSGVDCKNTYTQHGSWHNEPTMRCDQSYDVHFETCISGDAPQTWPIPDSDYCTPTSDGCYHPSPDDIYQPALPPPPPPHPPLASEDTWNTSPIQGPSDNHDDSDWAPAPPSPPSLPLPPPHPVDIPTVPVDCNRPRPEASMYPVPPEYLPDTTCYNIECTCYMGSSARYSDYPSGAPRDCPPDLFHPSCPPSRRVRRGSMG</sequence>
<accession>A0A6G1JAI6</accession>
<proteinExistence type="predicted"/>
<feature type="region of interest" description="Disordered" evidence="1">
    <location>
        <begin position="214"/>
        <end position="278"/>
    </location>
</feature>
<evidence type="ECO:0000313" key="4">
    <source>
        <dbReference type="Proteomes" id="UP000799291"/>
    </source>
</evidence>
<name>A0A6G1JAI6_9PLEO</name>
<reference evidence="3" key="1">
    <citation type="journal article" date="2020" name="Stud. Mycol.">
        <title>101 Dothideomycetes genomes: a test case for predicting lifestyles and emergence of pathogens.</title>
        <authorList>
            <person name="Haridas S."/>
            <person name="Albert R."/>
            <person name="Binder M."/>
            <person name="Bloem J."/>
            <person name="Labutti K."/>
            <person name="Salamov A."/>
            <person name="Andreopoulos B."/>
            <person name="Baker S."/>
            <person name="Barry K."/>
            <person name="Bills G."/>
            <person name="Bluhm B."/>
            <person name="Cannon C."/>
            <person name="Castanera R."/>
            <person name="Culley D."/>
            <person name="Daum C."/>
            <person name="Ezra D."/>
            <person name="Gonzalez J."/>
            <person name="Henrissat B."/>
            <person name="Kuo A."/>
            <person name="Liang C."/>
            <person name="Lipzen A."/>
            <person name="Lutzoni F."/>
            <person name="Magnuson J."/>
            <person name="Mondo S."/>
            <person name="Nolan M."/>
            <person name="Ohm R."/>
            <person name="Pangilinan J."/>
            <person name="Park H.-J."/>
            <person name="Ramirez L."/>
            <person name="Alfaro M."/>
            <person name="Sun H."/>
            <person name="Tritt A."/>
            <person name="Yoshinaga Y."/>
            <person name="Zwiers L.-H."/>
            <person name="Turgeon B."/>
            <person name="Goodwin S."/>
            <person name="Spatafora J."/>
            <person name="Crous P."/>
            <person name="Grigoriev I."/>
        </authorList>
    </citation>
    <scope>NUCLEOTIDE SEQUENCE</scope>
    <source>
        <strain evidence="3">CBS 122367</strain>
    </source>
</reference>
<evidence type="ECO:0000313" key="3">
    <source>
        <dbReference type="EMBL" id="KAF2687231.1"/>
    </source>
</evidence>
<feature type="compositionally biased region" description="Polar residues" evidence="1">
    <location>
        <begin position="237"/>
        <end position="248"/>
    </location>
</feature>
<organism evidence="3 4">
    <name type="scientific">Lentithecium fluviatile CBS 122367</name>
    <dbReference type="NCBI Taxonomy" id="1168545"/>
    <lineage>
        <taxon>Eukaryota</taxon>
        <taxon>Fungi</taxon>
        <taxon>Dikarya</taxon>
        <taxon>Ascomycota</taxon>
        <taxon>Pezizomycotina</taxon>
        <taxon>Dothideomycetes</taxon>
        <taxon>Pleosporomycetidae</taxon>
        <taxon>Pleosporales</taxon>
        <taxon>Massarineae</taxon>
        <taxon>Lentitheciaceae</taxon>
        <taxon>Lentithecium</taxon>
    </lineage>
</organism>
<dbReference type="AlphaFoldDB" id="A0A6G1JAI6"/>
<keyword evidence="4" id="KW-1185">Reference proteome</keyword>
<feature type="compositionally biased region" description="Pro residues" evidence="1">
    <location>
        <begin position="222"/>
        <end position="232"/>
    </location>
</feature>
<dbReference type="EMBL" id="MU005575">
    <property type="protein sequence ID" value="KAF2687231.1"/>
    <property type="molecule type" value="Genomic_DNA"/>
</dbReference>